<dbReference type="SUPFAM" id="SSF103088">
    <property type="entry name" value="OmpA-like"/>
    <property type="match status" value="1"/>
</dbReference>
<proteinExistence type="predicted"/>
<dbReference type="Gene3D" id="3.30.1330.60">
    <property type="entry name" value="OmpA-like domain"/>
    <property type="match status" value="1"/>
</dbReference>
<comment type="subcellular location">
    <subcellularLocation>
        <location evidence="1">Cell outer membrane</location>
    </subcellularLocation>
</comment>
<keyword evidence="5" id="KW-0732">Signal</keyword>
<dbReference type="Pfam" id="PF00691">
    <property type="entry name" value="OmpA"/>
    <property type="match status" value="1"/>
</dbReference>
<dbReference type="SUPFAM" id="SSF48452">
    <property type="entry name" value="TPR-like"/>
    <property type="match status" value="1"/>
</dbReference>
<keyword evidence="2 4" id="KW-0472">Membrane</keyword>
<evidence type="ECO:0000256" key="3">
    <source>
        <dbReference type="ARBA" id="ARBA00023237"/>
    </source>
</evidence>
<gene>
    <name evidence="7" type="ORF">FH603_307</name>
</gene>
<dbReference type="EMBL" id="VFIA01000002">
    <property type="protein sequence ID" value="MBC3789824.1"/>
    <property type="molecule type" value="Genomic_DNA"/>
</dbReference>
<dbReference type="InterPro" id="IPR011990">
    <property type="entry name" value="TPR-like_helical_dom_sf"/>
</dbReference>
<feature type="chain" id="PRO_5045046158" evidence="5">
    <location>
        <begin position="21"/>
        <end position="814"/>
    </location>
</feature>
<dbReference type="Proteomes" id="UP000700732">
    <property type="component" value="Unassembled WGS sequence"/>
</dbReference>
<evidence type="ECO:0000259" key="6">
    <source>
        <dbReference type="PROSITE" id="PS51123"/>
    </source>
</evidence>
<dbReference type="CDD" id="cd07185">
    <property type="entry name" value="OmpA_C-like"/>
    <property type="match status" value="1"/>
</dbReference>
<reference evidence="7 8" key="1">
    <citation type="submission" date="2019-06" db="EMBL/GenBank/DDBJ databases">
        <title>Spirosoma utsteinense sp. nov. isolated from Antarctic ice-free soils.</title>
        <authorList>
            <person name="Tahon G."/>
        </authorList>
    </citation>
    <scope>NUCLEOTIDE SEQUENCE [LARGE SCALE GENOMIC DNA]</scope>
    <source>
        <strain evidence="7 8">LMG 31447</strain>
    </source>
</reference>
<evidence type="ECO:0000256" key="5">
    <source>
        <dbReference type="SAM" id="SignalP"/>
    </source>
</evidence>
<evidence type="ECO:0000313" key="7">
    <source>
        <dbReference type="EMBL" id="MBC3789824.1"/>
    </source>
</evidence>
<evidence type="ECO:0000256" key="2">
    <source>
        <dbReference type="ARBA" id="ARBA00023136"/>
    </source>
</evidence>
<dbReference type="RefSeq" id="WP_186735343.1">
    <property type="nucleotide sequence ID" value="NZ_VFIA01000002.1"/>
</dbReference>
<comment type="caution">
    <text evidence="7">The sequence shown here is derived from an EMBL/GenBank/DDBJ whole genome shotgun (WGS) entry which is preliminary data.</text>
</comment>
<dbReference type="InterPro" id="IPR011659">
    <property type="entry name" value="WD40"/>
</dbReference>
<evidence type="ECO:0000256" key="1">
    <source>
        <dbReference type="ARBA" id="ARBA00004442"/>
    </source>
</evidence>
<dbReference type="PROSITE" id="PS51123">
    <property type="entry name" value="OMPA_2"/>
    <property type="match status" value="1"/>
</dbReference>
<accession>A0ABR6VZQ9</accession>
<protein>
    <submittedName>
        <fullName evidence="7">Outer membrane protein OmpA-like peptidoglycan-associated protein/tetratricopeptide repeat protein</fullName>
    </submittedName>
</protein>
<feature type="signal peptide" evidence="5">
    <location>
        <begin position="1"/>
        <end position="20"/>
    </location>
</feature>
<dbReference type="PRINTS" id="PR01021">
    <property type="entry name" value="OMPADOMAIN"/>
</dbReference>
<organism evidence="7 8">
    <name type="scientific">Spirosoma utsteinense</name>
    <dbReference type="NCBI Taxonomy" id="2585773"/>
    <lineage>
        <taxon>Bacteria</taxon>
        <taxon>Pseudomonadati</taxon>
        <taxon>Bacteroidota</taxon>
        <taxon>Cytophagia</taxon>
        <taxon>Cytophagales</taxon>
        <taxon>Cytophagaceae</taxon>
        <taxon>Spirosoma</taxon>
    </lineage>
</organism>
<dbReference type="InterPro" id="IPR006664">
    <property type="entry name" value="OMP_bac"/>
</dbReference>
<name>A0ABR6VZQ9_9BACT</name>
<keyword evidence="8" id="KW-1185">Reference proteome</keyword>
<dbReference type="Gene3D" id="1.25.40.10">
    <property type="entry name" value="Tetratricopeptide repeat domain"/>
    <property type="match status" value="1"/>
</dbReference>
<dbReference type="InterPro" id="IPR050330">
    <property type="entry name" value="Bact_OuterMem_StrucFunc"/>
</dbReference>
<sequence length="814" mass="89976">MKRIVFLFGFISLSISAVWAQSLTKQADHQFDQLAYTKAADLYEQVLTNPVSLSYPERLTIKARLGYSYQQARDTKNAERVYRELLAESDSLAKYPRYHLYYAQALASNGKYKEAQVAYARYDEMLSADNYRTVSAKLSQDVGSLTRTTGTYSVEFLNMNTEKPEFSPVLYEDGLVFVTENKRRNLFKRTKTAFLDLYYFPKANALTGATSTTGKRTQPKPIQLLGFDAYTAPTANDSRLVGSFEGVPGRAGYGGKFATATALKPFSHALNSRYHEGPATFSVDGSRVIFTRNNYNEGQYRESKDGVNKLKLFTATRTYGSWSSATELPVNSEEFSTGHPCLAKGRSGEPDQLLYFSSDRPGGFGGSDIYVSSWKNGQWDTPVNLGERVNSKGNELFPFVDEKGNLYVASDGHGGLGGLDLFYIQLNGPSQPVGKLLGLGEPLNSSKDDFGIVTDGERNKGYLSSNRKNGGADNDVYRFTREGVLHTCRELTISIIDAATREPLANTILRLDNKTDNTAEELRTNSEGLVRICLTAGSDNRFIISQDGYLTNKVGFSTKNKEDMQPSRIEILMTKPAAEAEHKIATAGSYPPPGVTNQPGVENTLTSGMAGKLVEGEVLTQTYRKPIGAARVIIVNECDGTVQETTTDVNGRYHFVIQPNCDYHLEAVKEHMGTWGSRLTKDSTGYTNLLMFKEGDIITIDNIHYDRNQSAIRPDAAAELDKVVKMMNKYPAMTIEIRAHTDSRSTAPYNQKLSGDRARSAASYLKSKGIVPGRVVARGLGESVLLNKCADGVPCSESDHQRNRRTEIKILGME</sequence>
<keyword evidence="3" id="KW-0998">Cell outer membrane</keyword>
<dbReference type="PANTHER" id="PTHR30329:SF21">
    <property type="entry name" value="LIPOPROTEIN YIAD-RELATED"/>
    <property type="match status" value="1"/>
</dbReference>
<dbReference type="InterPro" id="IPR008969">
    <property type="entry name" value="CarboxyPept-like_regulatory"/>
</dbReference>
<evidence type="ECO:0000313" key="8">
    <source>
        <dbReference type="Proteomes" id="UP000700732"/>
    </source>
</evidence>
<dbReference type="Pfam" id="PF07676">
    <property type="entry name" value="PD40"/>
    <property type="match status" value="1"/>
</dbReference>
<dbReference type="InterPro" id="IPR036737">
    <property type="entry name" value="OmpA-like_sf"/>
</dbReference>
<feature type="domain" description="OmpA-like" evidence="6">
    <location>
        <begin position="692"/>
        <end position="814"/>
    </location>
</feature>
<dbReference type="SUPFAM" id="SSF49464">
    <property type="entry name" value="Carboxypeptidase regulatory domain-like"/>
    <property type="match status" value="1"/>
</dbReference>
<dbReference type="InterPro" id="IPR006665">
    <property type="entry name" value="OmpA-like"/>
</dbReference>
<evidence type="ECO:0000256" key="4">
    <source>
        <dbReference type="PROSITE-ProRule" id="PRU00473"/>
    </source>
</evidence>
<dbReference type="PANTHER" id="PTHR30329">
    <property type="entry name" value="STATOR ELEMENT OF FLAGELLAR MOTOR COMPLEX"/>
    <property type="match status" value="1"/>
</dbReference>